<dbReference type="SUPFAM" id="SSF69754">
    <property type="entry name" value="Ribosome binding protein Y (YfiA homologue)"/>
    <property type="match status" value="1"/>
</dbReference>
<dbReference type="Proteomes" id="UP000389128">
    <property type="component" value="Unassembled WGS sequence"/>
</dbReference>
<sequence>MEVQIKAKGLPSAKHLRNHAARRIRSALERFGHAVQSVTVRMSDINGPRGGADKLCRIVIQMKNRSVVMEELGSDMRRVIDRLSDRVQYSVSRQMGKLVQVNRLVLAPQLEPIPA</sequence>
<dbReference type="Pfam" id="PF02482">
    <property type="entry name" value="Ribosomal_S30AE"/>
    <property type="match status" value="1"/>
</dbReference>
<dbReference type="AlphaFoldDB" id="A0A6C2CP29"/>
<comment type="caution">
    <text evidence="1">The sequence shown here is derived from an EMBL/GenBank/DDBJ whole genome shotgun (WGS) entry which is preliminary data.</text>
</comment>
<proteinExistence type="predicted"/>
<reference evidence="1 2" key="1">
    <citation type="submission" date="2019-01" db="EMBL/GenBank/DDBJ databases">
        <title>Zoogloea oleivorans genome sequencing and assembly.</title>
        <authorList>
            <person name="Tancsics A."/>
            <person name="Farkas M."/>
            <person name="Kriszt B."/>
            <person name="Maroti G."/>
            <person name="Horvath B."/>
        </authorList>
    </citation>
    <scope>NUCLEOTIDE SEQUENCE [LARGE SCALE GENOMIC DNA]</scope>
    <source>
        <strain evidence="1 2">Buc</strain>
    </source>
</reference>
<organism evidence="1 2">
    <name type="scientific">Zoogloea oleivorans</name>
    <dbReference type="NCBI Taxonomy" id="1552750"/>
    <lineage>
        <taxon>Bacteria</taxon>
        <taxon>Pseudomonadati</taxon>
        <taxon>Pseudomonadota</taxon>
        <taxon>Betaproteobacteria</taxon>
        <taxon>Rhodocyclales</taxon>
        <taxon>Zoogloeaceae</taxon>
        <taxon>Zoogloea</taxon>
    </lineage>
</organism>
<dbReference type="InterPro" id="IPR036567">
    <property type="entry name" value="RHF-like"/>
</dbReference>
<keyword evidence="2" id="KW-1185">Reference proteome</keyword>
<evidence type="ECO:0000313" key="2">
    <source>
        <dbReference type="Proteomes" id="UP000389128"/>
    </source>
</evidence>
<dbReference type="RefSeq" id="WP_148580022.1">
    <property type="nucleotide sequence ID" value="NZ_JAVEUW010000073.1"/>
</dbReference>
<dbReference type="Gene3D" id="3.30.160.100">
    <property type="entry name" value="Ribosome hibernation promotion factor-like"/>
    <property type="match status" value="1"/>
</dbReference>
<evidence type="ECO:0008006" key="3">
    <source>
        <dbReference type="Google" id="ProtNLM"/>
    </source>
</evidence>
<dbReference type="InterPro" id="IPR003489">
    <property type="entry name" value="RHF/RaiA"/>
</dbReference>
<name>A0A6C2CP29_9RHOO</name>
<accession>A0A6C2CP29</accession>
<evidence type="ECO:0000313" key="1">
    <source>
        <dbReference type="EMBL" id="TYC55162.1"/>
    </source>
</evidence>
<protein>
    <recommendedName>
        <fullName evidence="3">HPF/RaiA family ribosome-associated protein</fullName>
    </recommendedName>
</protein>
<gene>
    <name evidence="1" type="ORF">ETQ85_15745</name>
</gene>
<dbReference type="EMBL" id="SDKK01000014">
    <property type="protein sequence ID" value="TYC55162.1"/>
    <property type="molecule type" value="Genomic_DNA"/>
</dbReference>
<dbReference type="OrthoDB" id="5297384at2"/>